<comment type="caution">
    <text evidence="3">The sequence shown here is derived from an EMBL/GenBank/DDBJ whole genome shotgun (WGS) entry which is preliminary data.</text>
</comment>
<dbReference type="PANTHER" id="PTHR24361:SF613">
    <property type="entry name" value="NUCLEAR RECEPTOR-BINDING PROTEIN-RELATED"/>
    <property type="match status" value="1"/>
</dbReference>
<dbReference type="InterPro" id="IPR011009">
    <property type="entry name" value="Kinase-like_dom_sf"/>
</dbReference>
<dbReference type="Gene3D" id="1.10.510.10">
    <property type="entry name" value="Transferase(Phosphotransferase) domain 1"/>
    <property type="match status" value="1"/>
</dbReference>
<feature type="compositionally biased region" description="Polar residues" evidence="1">
    <location>
        <begin position="341"/>
        <end position="360"/>
    </location>
</feature>
<feature type="domain" description="Protein kinase" evidence="2">
    <location>
        <begin position="13"/>
        <end position="268"/>
    </location>
</feature>
<evidence type="ECO:0000313" key="4">
    <source>
        <dbReference type="Proteomes" id="UP001470230"/>
    </source>
</evidence>
<dbReference type="Pfam" id="PF00069">
    <property type="entry name" value="Pkinase"/>
    <property type="match status" value="1"/>
</dbReference>
<gene>
    <name evidence="3" type="ORF">M9Y10_039517</name>
</gene>
<sequence>MSLEEIFPLPPKYIFQSELPKGFLGSSALVKNADTGQLCVCKSFLLDQIGPSDRCQRFKERIDHIQAVQSKYVVSYNDLIETKDRLLLIRPYIPESPITESLCQGPDKENLGAPNSVYSFWQTICQCFGMLHAHHIFPNFIKPNNVFITKERKILITDLYPPPNDIDVMLHTPIPFNVGFLAPEFFNQKPTGRYSDFWSLGVLLAFMVTKSLPWSSKNLFTMLQQINTCSLTFSTQVPEKIESVIRSMVALDPSQRKLPILSSRQTVTICHDRNSVDLSESQALLKKNSARNQSNGFLMLQDKSKGIDNNISRATTTKLLQNGLKQNGNILLRSRTISKNLYSSPSQPRQLNPSQNTIKSPSPALKGSAIKLPSFKNFD</sequence>
<evidence type="ECO:0000313" key="3">
    <source>
        <dbReference type="EMBL" id="KAK8888440.1"/>
    </source>
</evidence>
<proteinExistence type="predicted"/>
<dbReference type="InterPro" id="IPR053235">
    <property type="entry name" value="Ser_Thr_kinase"/>
</dbReference>
<name>A0ABR2KEL8_9EUKA</name>
<accession>A0ABR2KEL8</accession>
<dbReference type="SUPFAM" id="SSF56112">
    <property type="entry name" value="Protein kinase-like (PK-like)"/>
    <property type="match status" value="1"/>
</dbReference>
<dbReference type="Proteomes" id="UP001470230">
    <property type="component" value="Unassembled WGS sequence"/>
</dbReference>
<dbReference type="PANTHER" id="PTHR24361">
    <property type="entry name" value="MITOGEN-ACTIVATED KINASE KINASE KINASE"/>
    <property type="match status" value="1"/>
</dbReference>
<dbReference type="EMBL" id="JAPFFF010000006">
    <property type="protein sequence ID" value="KAK8888440.1"/>
    <property type="molecule type" value="Genomic_DNA"/>
</dbReference>
<dbReference type="SMART" id="SM00220">
    <property type="entry name" value="S_TKc"/>
    <property type="match status" value="1"/>
</dbReference>
<evidence type="ECO:0000256" key="1">
    <source>
        <dbReference type="SAM" id="MobiDB-lite"/>
    </source>
</evidence>
<dbReference type="PROSITE" id="PS50011">
    <property type="entry name" value="PROTEIN_KINASE_DOM"/>
    <property type="match status" value="1"/>
</dbReference>
<feature type="region of interest" description="Disordered" evidence="1">
    <location>
        <begin position="341"/>
        <end position="379"/>
    </location>
</feature>
<keyword evidence="4" id="KW-1185">Reference proteome</keyword>
<evidence type="ECO:0000259" key="2">
    <source>
        <dbReference type="PROSITE" id="PS50011"/>
    </source>
</evidence>
<reference evidence="3 4" key="1">
    <citation type="submission" date="2024-04" db="EMBL/GenBank/DDBJ databases">
        <title>Tritrichomonas musculus Genome.</title>
        <authorList>
            <person name="Alves-Ferreira E."/>
            <person name="Grigg M."/>
            <person name="Lorenzi H."/>
            <person name="Galac M."/>
        </authorList>
    </citation>
    <scope>NUCLEOTIDE SEQUENCE [LARGE SCALE GENOMIC DNA]</scope>
    <source>
        <strain evidence="3 4">EAF2021</strain>
    </source>
</reference>
<protein>
    <recommendedName>
        <fullName evidence="2">Protein kinase domain-containing protein</fullName>
    </recommendedName>
</protein>
<organism evidence="3 4">
    <name type="scientific">Tritrichomonas musculus</name>
    <dbReference type="NCBI Taxonomy" id="1915356"/>
    <lineage>
        <taxon>Eukaryota</taxon>
        <taxon>Metamonada</taxon>
        <taxon>Parabasalia</taxon>
        <taxon>Tritrichomonadida</taxon>
        <taxon>Tritrichomonadidae</taxon>
        <taxon>Tritrichomonas</taxon>
    </lineage>
</organism>
<dbReference type="InterPro" id="IPR000719">
    <property type="entry name" value="Prot_kinase_dom"/>
</dbReference>